<keyword evidence="1" id="KW-0245">EGF-like domain</keyword>
<dbReference type="PROSITE" id="PS01186">
    <property type="entry name" value="EGF_2"/>
    <property type="match status" value="1"/>
</dbReference>
<feature type="compositionally biased region" description="Low complexity" evidence="2">
    <location>
        <begin position="771"/>
        <end position="786"/>
    </location>
</feature>
<protein>
    <submittedName>
        <fullName evidence="4">Uncharacterized protein</fullName>
    </submittedName>
</protein>
<keyword evidence="3" id="KW-1133">Transmembrane helix</keyword>
<evidence type="ECO:0000313" key="4">
    <source>
        <dbReference type="EMBL" id="QBZ66062.1"/>
    </source>
</evidence>
<feature type="compositionally biased region" description="Polar residues" evidence="2">
    <location>
        <begin position="58"/>
        <end position="68"/>
    </location>
</feature>
<dbReference type="EMBL" id="CP034210">
    <property type="protein sequence ID" value="QBZ66062.1"/>
    <property type="molecule type" value="Genomic_DNA"/>
</dbReference>
<feature type="transmembrane region" description="Helical" evidence="3">
    <location>
        <begin position="542"/>
        <end position="568"/>
    </location>
</feature>
<reference evidence="4 5" key="1">
    <citation type="journal article" date="2019" name="Mol. Biol. Evol.">
        <title>Blast fungal genomes show frequent chromosomal changes, gene gains and losses, and effector gene turnover.</title>
        <authorList>
            <person name="Gomez Luciano L.B."/>
            <person name="Jason Tsai I."/>
            <person name="Chuma I."/>
            <person name="Tosa Y."/>
            <person name="Chen Y.H."/>
            <person name="Li J.Y."/>
            <person name="Li M.Y."/>
            <person name="Jade Lu M.Y."/>
            <person name="Nakayashiki H."/>
            <person name="Li W.H."/>
        </authorList>
    </citation>
    <scope>NUCLEOTIDE SEQUENCE [LARGE SCALE GENOMIC DNA]</scope>
    <source>
        <strain evidence="4">MZ5-1-6</strain>
    </source>
</reference>
<feature type="compositionally biased region" description="Basic and acidic residues" evidence="2">
    <location>
        <begin position="525"/>
        <end position="534"/>
    </location>
</feature>
<organism evidence="4 5">
    <name type="scientific">Pyricularia oryzae</name>
    <name type="common">Rice blast fungus</name>
    <name type="synonym">Magnaporthe oryzae</name>
    <dbReference type="NCBI Taxonomy" id="318829"/>
    <lineage>
        <taxon>Eukaryota</taxon>
        <taxon>Fungi</taxon>
        <taxon>Dikarya</taxon>
        <taxon>Ascomycota</taxon>
        <taxon>Pezizomycotina</taxon>
        <taxon>Sordariomycetes</taxon>
        <taxon>Sordariomycetidae</taxon>
        <taxon>Magnaporthales</taxon>
        <taxon>Pyriculariaceae</taxon>
        <taxon>Pyricularia</taxon>
    </lineage>
</organism>
<feature type="compositionally biased region" description="Low complexity" evidence="2">
    <location>
        <begin position="139"/>
        <end position="150"/>
    </location>
</feature>
<dbReference type="CDD" id="cd00054">
    <property type="entry name" value="EGF_CA"/>
    <property type="match status" value="1"/>
</dbReference>
<dbReference type="PROSITE" id="PS00022">
    <property type="entry name" value="EGF_1"/>
    <property type="match status" value="1"/>
</dbReference>
<name>A0A4P7NUI3_PYROR</name>
<keyword evidence="3" id="KW-0472">Membrane</keyword>
<feature type="compositionally biased region" description="Pro residues" evidence="2">
    <location>
        <begin position="787"/>
        <end position="806"/>
    </location>
</feature>
<sequence>MSYPQDGRDMEDRPTTPGSVKRARERAMAGIPREAPGLPISPNAGLSRIPRPVGASRDGSSGPPTISRPTPVPQWPLAGPPASSISKPIYQPPPGRGPAPQRPPRPSPSHVPSMLDASKIQEHIPVFQYTPQTGRESEVSVAQSMASSQSRPTTLDSVGSIPDFPLPMTGGVTGPPRRSVTLGPPPSARRGASSFYSNASFVSPIPEESPRARSHTSYASSAAMPRESWASSASPGPSPTEYQDGVFDDRLQVGGRDAFNDEAGDESQLVRSASVGKRGKASLVNTSTATRASEIPEEDERPAPSPLQGGPFGQGTGYRDSSSSGSVPRAKPGVGMALTADSILNAYGAASSSDPSDSYSRRMSVSPQPPVYSHLSAIRRPPRLDVDGIRAAESRGSLTSLPDLIRRATRLAASLEKGRRPASRFDSFDATESYGYPNANIDSEKDASDDFEKHQSGLSDMLAAFPPPAQPSLPRRSFRQSVRDSMGQSWPLPARFSTSRSPPQPRALDNDVNSFSEMNLNNTEKGTRSGKKEGRRCCGLPMWGFILLVLIILIIVTAAVVIPVEFFVIRRPQNNIPPGPPQSVIGQCQAQLTCANGGINIVTAQGTCSCICTNGFTGQTCTQLLTQSCTTTNIVDQNPNIGASQISNVTLGDAIPRIVAASQATFGVPLSVSQILAKFNTGNLSCTAENALVTFNGQSQNPNGPPGGVANFGVSDDNAVVKVEFVTVFAKRQAEGFTTVLTGPTTFSTTLGILPSILPTTTITITTTIRPTAPRPTTMTTPTTPATTPPTTPSAPPANTPKPSVPAVPAAPSSSFPVTNEVIDFARVAVLFILQQESLQTAEQAQGELQRFFTAAGGKAGTPGVTIEQARNVTLLNGNSANLVDFAIDLGAGLVGRGARPTSGNAVVARSLNEAAMGHQLRSLPACKDNLQPAFMRLFRR</sequence>
<feature type="compositionally biased region" description="Low complexity" evidence="2">
    <location>
        <begin position="351"/>
        <end position="364"/>
    </location>
</feature>
<proteinExistence type="predicted"/>
<feature type="region of interest" description="Disordered" evidence="2">
    <location>
        <begin position="1"/>
        <end position="333"/>
    </location>
</feature>
<dbReference type="PANTHER" id="PTHR17178">
    <property type="entry name" value="SECRETORY GRANULE PROTEOGLYCAN CORE PROTEIN"/>
    <property type="match status" value="1"/>
</dbReference>
<evidence type="ECO:0000313" key="5">
    <source>
        <dbReference type="Proteomes" id="UP000294847"/>
    </source>
</evidence>
<feature type="disulfide bond" evidence="1">
    <location>
        <begin position="612"/>
        <end position="621"/>
    </location>
</feature>
<dbReference type="InterPro" id="IPR000742">
    <property type="entry name" value="EGF"/>
</dbReference>
<dbReference type="PROSITE" id="PS50026">
    <property type="entry name" value="EGF_3"/>
    <property type="match status" value="1"/>
</dbReference>
<evidence type="ECO:0000256" key="3">
    <source>
        <dbReference type="SAM" id="Phobius"/>
    </source>
</evidence>
<feature type="region of interest" description="Disordered" evidence="2">
    <location>
        <begin position="461"/>
        <end position="534"/>
    </location>
</feature>
<gene>
    <name evidence="4" type="ORF">PoMZ_13031</name>
</gene>
<evidence type="ECO:0000256" key="2">
    <source>
        <dbReference type="SAM" id="MobiDB-lite"/>
    </source>
</evidence>
<feature type="region of interest" description="Disordered" evidence="2">
    <location>
        <begin position="771"/>
        <end position="813"/>
    </location>
</feature>
<keyword evidence="1" id="KW-1015">Disulfide bond</keyword>
<feature type="compositionally biased region" description="Polar residues" evidence="2">
    <location>
        <begin position="511"/>
        <end position="524"/>
    </location>
</feature>
<comment type="caution">
    <text evidence="1">Lacks conserved residue(s) required for the propagation of feature annotation.</text>
</comment>
<evidence type="ECO:0000256" key="1">
    <source>
        <dbReference type="PROSITE-ProRule" id="PRU00076"/>
    </source>
</evidence>
<dbReference type="AlphaFoldDB" id="A0A4P7NUI3"/>
<feature type="compositionally biased region" description="Pro residues" evidence="2">
    <location>
        <begin position="90"/>
        <end position="109"/>
    </location>
</feature>
<dbReference type="PANTHER" id="PTHR17178:SF0">
    <property type="entry name" value="SERGLYCIN"/>
    <property type="match status" value="1"/>
</dbReference>
<dbReference type="Proteomes" id="UP000294847">
    <property type="component" value="Chromosome 7"/>
</dbReference>
<feature type="compositionally biased region" description="Basic and acidic residues" evidence="2">
    <location>
        <begin position="1"/>
        <end position="14"/>
    </location>
</feature>
<accession>A0A4P7NUI3</accession>
<feature type="region of interest" description="Disordered" evidence="2">
    <location>
        <begin position="348"/>
        <end position="379"/>
    </location>
</feature>
<keyword evidence="3" id="KW-0812">Transmembrane</keyword>